<evidence type="ECO:0000256" key="3">
    <source>
        <dbReference type="ARBA" id="ARBA00022490"/>
    </source>
</evidence>
<evidence type="ECO:0000256" key="5">
    <source>
        <dbReference type="ARBA" id="ARBA00022927"/>
    </source>
</evidence>
<protein>
    <submittedName>
        <fullName evidence="6">Uncharacterized protein</fullName>
    </submittedName>
</protein>
<gene>
    <name evidence="6" type="ORF">FGO68_gene7412</name>
</gene>
<dbReference type="OrthoDB" id="951172at2759"/>
<evidence type="ECO:0000256" key="4">
    <source>
        <dbReference type="ARBA" id="ARBA00022737"/>
    </source>
</evidence>
<keyword evidence="5" id="KW-0653">Protein transport</keyword>
<dbReference type="PANTHER" id="PTHR10527">
    <property type="entry name" value="IMPORTIN BETA"/>
    <property type="match status" value="1"/>
</dbReference>
<keyword evidence="2" id="KW-0813">Transport</keyword>
<dbReference type="InterPro" id="IPR011989">
    <property type="entry name" value="ARM-like"/>
</dbReference>
<dbReference type="Proteomes" id="UP000785679">
    <property type="component" value="Unassembled WGS sequence"/>
</dbReference>
<dbReference type="GO" id="GO:0005737">
    <property type="term" value="C:cytoplasm"/>
    <property type="evidence" value="ECO:0007669"/>
    <property type="project" value="UniProtKB-SubCell"/>
</dbReference>
<sequence length="209" mass="23768">MNCFSNSEVPEYNSTDAAGKPQIYDENRILICNNACWALGEIAMKIPEQIKPIFKDVINSLADLLNSNILSDLQSSQNSDQILKHFTKTISITLGRLGKLDPQSAAYCLPRIIKPWCLALRYISGSEEKVQAFRGLCAMIPYNPIGIADSFPYFCEALVEFKNPTQELEYIFQNLIVTFKQCLGVVEWNAYLESFPPQLKKELNTRFRQ</sequence>
<evidence type="ECO:0000256" key="2">
    <source>
        <dbReference type="ARBA" id="ARBA00022448"/>
    </source>
</evidence>
<evidence type="ECO:0000256" key="1">
    <source>
        <dbReference type="ARBA" id="ARBA00004496"/>
    </source>
</evidence>
<dbReference type="SUPFAM" id="SSF48371">
    <property type="entry name" value="ARM repeat"/>
    <property type="match status" value="1"/>
</dbReference>
<keyword evidence="3" id="KW-0963">Cytoplasm</keyword>
<reference evidence="6" key="1">
    <citation type="submission" date="2019-06" db="EMBL/GenBank/DDBJ databases">
        <authorList>
            <person name="Zheng W."/>
        </authorList>
    </citation>
    <scope>NUCLEOTIDE SEQUENCE</scope>
    <source>
        <strain evidence="6">QDHG01</strain>
    </source>
</reference>
<evidence type="ECO:0000313" key="7">
    <source>
        <dbReference type="Proteomes" id="UP000785679"/>
    </source>
</evidence>
<organism evidence="6 7">
    <name type="scientific">Halteria grandinella</name>
    <dbReference type="NCBI Taxonomy" id="5974"/>
    <lineage>
        <taxon>Eukaryota</taxon>
        <taxon>Sar</taxon>
        <taxon>Alveolata</taxon>
        <taxon>Ciliophora</taxon>
        <taxon>Intramacronucleata</taxon>
        <taxon>Spirotrichea</taxon>
        <taxon>Stichotrichia</taxon>
        <taxon>Sporadotrichida</taxon>
        <taxon>Halteriidae</taxon>
        <taxon>Halteria</taxon>
    </lineage>
</organism>
<proteinExistence type="predicted"/>
<dbReference type="InterPro" id="IPR016024">
    <property type="entry name" value="ARM-type_fold"/>
</dbReference>
<keyword evidence="7" id="KW-1185">Reference proteome</keyword>
<dbReference type="EMBL" id="RRYP01019447">
    <property type="protein sequence ID" value="TNV73242.1"/>
    <property type="molecule type" value="Genomic_DNA"/>
</dbReference>
<dbReference type="GO" id="GO:0006606">
    <property type="term" value="P:protein import into nucleus"/>
    <property type="evidence" value="ECO:0007669"/>
    <property type="project" value="InterPro"/>
</dbReference>
<keyword evidence="4" id="KW-0677">Repeat</keyword>
<comment type="caution">
    <text evidence="6">The sequence shown here is derived from an EMBL/GenBank/DDBJ whole genome shotgun (WGS) entry which is preliminary data.</text>
</comment>
<dbReference type="Gene3D" id="1.25.10.10">
    <property type="entry name" value="Leucine-rich Repeat Variant"/>
    <property type="match status" value="1"/>
</dbReference>
<comment type="subcellular location">
    <subcellularLocation>
        <location evidence="1">Cytoplasm</location>
    </subcellularLocation>
</comment>
<evidence type="ECO:0000313" key="6">
    <source>
        <dbReference type="EMBL" id="TNV73242.1"/>
    </source>
</evidence>
<dbReference type="AlphaFoldDB" id="A0A8J8NE06"/>
<dbReference type="InterPro" id="IPR040122">
    <property type="entry name" value="Importin_beta"/>
</dbReference>
<name>A0A8J8NE06_HALGN</name>
<accession>A0A8J8NE06</accession>